<proteinExistence type="inferred from homology"/>
<dbReference type="PANTHER" id="PTHR16441:SF0">
    <property type="entry name" value="COILED-COIL DOMAIN-CONTAINING PROTEIN 93"/>
    <property type="match status" value="1"/>
</dbReference>
<comment type="similarity">
    <text evidence="1">Belongs to the CCDC93 family.</text>
</comment>
<keyword evidence="5" id="KW-0732">Signal</keyword>
<dbReference type="AlphaFoldDB" id="A0AAN4Z8Q5"/>
<dbReference type="InterPro" id="IPR019159">
    <property type="entry name" value="CCDC93_CC"/>
</dbReference>
<evidence type="ECO:0000313" key="8">
    <source>
        <dbReference type="EMBL" id="GMR36577.1"/>
    </source>
</evidence>
<dbReference type="InterPro" id="IPR048747">
    <property type="entry name" value="CCDC93_N"/>
</dbReference>
<feature type="domain" description="CCDC93 N-terminal" evidence="7">
    <location>
        <begin position="31"/>
        <end position="136"/>
    </location>
</feature>
<comment type="caution">
    <text evidence="8">The sequence shown here is derived from an EMBL/GenBank/DDBJ whole genome shotgun (WGS) entry which is preliminary data.</text>
</comment>
<protein>
    <recommendedName>
        <fullName evidence="2">Coiled-coil domain-containing protein 93</fullName>
    </recommendedName>
</protein>
<gene>
    <name evidence="8" type="ORF">PMAYCL1PPCAC_06772</name>
</gene>
<organism evidence="8 9">
    <name type="scientific">Pristionchus mayeri</name>
    <dbReference type="NCBI Taxonomy" id="1317129"/>
    <lineage>
        <taxon>Eukaryota</taxon>
        <taxon>Metazoa</taxon>
        <taxon>Ecdysozoa</taxon>
        <taxon>Nematoda</taxon>
        <taxon>Chromadorea</taxon>
        <taxon>Rhabditida</taxon>
        <taxon>Rhabditina</taxon>
        <taxon>Diplogasteromorpha</taxon>
        <taxon>Diplogasteroidea</taxon>
        <taxon>Neodiplogasteridae</taxon>
        <taxon>Pristionchus</taxon>
    </lineage>
</organism>
<dbReference type="EMBL" id="BTRK01000002">
    <property type="protein sequence ID" value="GMR36577.1"/>
    <property type="molecule type" value="Genomic_DNA"/>
</dbReference>
<sequence length="569" mass="65819">LLNFLLPFFQLHFMKPSRAADGVFDIREDEEQFEKLQQCLDLLIAAGYFRARVKGISAFDKIVGGMVWCISTMSYSIDVDLLFAENSSIGQKIGLTEKIVEVLPYLKCPHSIEPHQIQGFDFIHIFPVIQWLVKRACEAKEEHGDDLKRYATHLHEKKYPSKPSPSSLESRLSDLSSEVGAPYRQFKRMEGAVIDSIPLDIRYTLAEYDHARLTHASDPSSSEAIDNMEKDRLQITSSKGRTKLTGHALKTLAEDESMADLFHQIKTQSEERRVESTEKMRKRAEEIRLETESVENKNEAEKEEVRAELEELREKEARVNHYQQLLEQFTPIEVEELTNLVHEYSSVSRGESEFKKECREELESIEREIDRLRERIDSEELAEDEESLSVLSSLQSQLVSQRASTAESLQRLNGLQRRMDEVPSEAEIAQYHKRFIELGNDILSEHRRLRGAFDEHNTMMDVKEYLQKENDLLNTVEDIVTKSQGDNRDSLNEKLSVVLIGLEKTLDKLSCRESLIRKEGETLARVVFEMRDKERNYYRTVEAVNKAYERNGELRRELKRKGLEGAADV</sequence>
<feature type="domain" description="CCDC93 coiled-coil" evidence="6">
    <location>
        <begin position="253"/>
        <end position="554"/>
    </location>
</feature>
<dbReference type="Proteomes" id="UP001328107">
    <property type="component" value="Unassembled WGS sequence"/>
</dbReference>
<dbReference type="InterPro" id="IPR039116">
    <property type="entry name" value="CCDC93"/>
</dbReference>
<feature type="coiled-coil region" evidence="4">
    <location>
        <begin position="267"/>
        <end position="325"/>
    </location>
</feature>
<evidence type="ECO:0000259" key="7">
    <source>
        <dbReference type="Pfam" id="PF21673"/>
    </source>
</evidence>
<feature type="coiled-coil region" evidence="4">
    <location>
        <begin position="355"/>
        <end position="382"/>
    </location>
</feature>
<name>A0AAN4Z8Q5_9BILA</name>
<evidence type="ECO:0000313" key="9">
    <source>
        <dbReference type="Proteomes" id="UP001328107"/>
    </source>
</evidence>
<reference evidence="9" key="1">
    <citation type="submission" date="2022-10" db="EMBL/GenBank/DDBJ databases">
        <title>Genome assembly of Pristionchus species.</title>
        <authorList>
            <person name="Yoshida K."/>
            <person name="Sommer R.J."/>
        </authorList>
    </citation>
    <scope>NUCLEOTIDE SEQUENCE [LARGE SCALE GENOMIC DNA]</scope>
    <source>
        <strain evidence="9">RS5460</strain>
    </source>
</reference>
<dbReference type="Pfam" id="PF21673">
    <property type="entry name" value="CCDC93_N"/>
    <property type="match status" value="1"/>
</dbReference>
<keyword evidence="3 4" id="KW-0175">Coiled coil</keyword>
<dbReference type="PANTHER" id="PTHR16441">
    <property type="entry name" value="FIDIPIDINE"/>
    <property type="match status" value="1"/>
</dbReference>
<feature type="non-terminal residue" evidence="8">
    <location>
        <position position="1"/>
    </location>
</feature>
<evidence type="ECO:0000256" key="2">
    <source>
        <dbReference type="ARBA" id="ARBA00016765"/>
    </source>
</evidence>
<feature type="signal peptide" evidence="5">
    <location>
        <begin position="1"/>
        <end position="19"/>
    </location>
</feature>
<evidence type="ECO:0000256" key="1">
    <source>
        <dbReference type="ARBA" id="ARBA00007219"/>
    </source>
</evidence>
<evidence type="ECO:0000256" key="4">
    <source>
        <dbReference type="SAM" id="Coils"/>
    </source>
</evidence>
<feature type="chain" id="PRO_5042895152" description="Coiled-coil domain-containing protein 93" evidence="5">
    <location>
        <begin position="20"/>
        <end position="569"/>
    </location>
</feature>
<dbReference type="GO" id="GO:0006893">
    <property type="term" value="P:Golgi to plasma membrane transport"/>
    <property type="evidence" value="ECO:0007669"/>
    <property type="project" value="TreeGrafter"/>
</dbReference>
<evidence type="ECO:0000259" key="6">
    <source>
        <dbReference type="Pfam" id="PF09762"/>
    </source>
</evidence>
<keyword evidence="9" id="KW-1185">Reference proteome</keyword>
<evidence type="ECO:0000256" key="3">
    <source>
        <dbReference type="ARBA" id="ARBA00023054"/>
    </source>
</evidence>
<evidence type="ECO:0000256" key="5">
    <source>
        <dbReference type="SAM" id="SignalP"/>
    </source>
</evidence>
<dbReference type="Pfam" id="PF09762">
    <property type="entry name" value="CCDC93_CC"/>
    <property type="match status" value="1"/>
</dbReference>
<accession>A0AAN4Z8Q5</accession>